<organism evidence="1 2">
    <name type="scientific">Nocardia ninae NBRC 108245</name>
    <dbReference type="NCBI Taxonomy" id="1210091"/>
    <lineage>
        <taxon>Bacteria</taxon>
        <taxon>Bacillati</taxon>
        <taxon>Actinomycetota</taxon>
        <taxon>Actinomycetes</taxon>
        <taxon>Mycobacteriales</taxon>
        <taxon>Nocardiaceae</taxon>
        <taxon>Nocardia</taxon>
    </lineage>
</organism>
<evidence type="ECO:0008006" key="3">
    <source>
        <dbReference type="Google" id="ProtNLM"/>
    </source>
</evidence>
<gene>
    <name evidence="1" type="ORF">NN4_04410</name>
</gene>
<dbReference type="AlphaFoldDB" id="A0A511M5L1"/>
<name>A0A511M5L1_9NOCA</name>
<dbReference type="OrthoDB" id="4329166at2"/>
<comment type="caution">
    <text evidence="1">The sequence shown here is derived from an EMBL/GenBank/DDBJ whole genome shotgun (WGS) entry which is preliminary data.</text>
</comment>
<dbReference type="PROSITE" id="PS51257">
    <property type="entry name" value="PROKAR_LIPOPROTEIN"/>
    <property type="match status" value="1"/>
</dbReference>
<accession>A0A511M5L1</accession>
<reference evidence="1 2" key="1">
    <citation type="submission" date="2019-07" db="EMBL/GenBank/DDBJ databases">
        <title>Whole genome shotgun sequence of Nocardia ninae NBRC 108245.</title>
        <authorList>
            <person name="Hosoyama A."/>
            <person name="Uohara A."/>
            <person name="Ohji S."/>
            <person name="Ichikawa N."/>
        </authorList>
    </citation>
    <scope>NUCLEOTIDE SEQUENCE [LARGE SCALE GENOMIC DNA]</scope>
    <source>
        <strain evidence="1 2">NBRC 108245</strain>
    </source>
</reference>
<keyword evidence="2" id="KW-1185">Reference proteome</keyword>
<dbReference type="Proteomes" id="UP000321424">
    <property type="component" value="Unassembled WGS sequence"/>
</dbReference>
<dbReference type="RefSeq" id="WP_147128247.1">
    <property type="nucleotide sequence ID" value="NZ_BJXA01000002.1"/>
</dbReference>
<evidence type="ECO:0000313" key="2">
    <source>
        <dbReference type="Proteomes" id="UP000321424"/>
    </source>
</evidence>
<dbReference type="EMBL" id="BJXA01000002">
    <property type="protein sequence ID" value="GEM35922.1"/>
    <property type="molecule type" value="Genomic_DNA"/>
</dbReference>
<protein>
    <recommendedName>
        <fullName evidence="3">Lipoprotein</fullName>
    </recommendedName>
</protein>
<evidence type="ECO:0000313" key="1">
    <source>
        <dbReference type="EMBL" id="GEM35922.1"/>
    </source>
</evidence>
<proteinExistence type="predicted"/>
<sequence length="158" mass="17265">MRTGQRACTVAMVTAAALIGLTGCGTPSEPGSGTSSSTTTSAVTADDLQLRVKSMRVAIYKGRYRDAYDMRSDACRKVIGYDEYARAIATEFADKPHPGPDSLRVLVITAEDPSRGVHRAQAQLYEAGHEQDPANETPRWWTVEEGQWKFDNCTPPAR</sequence>